<evidence type="ECO:0000313" key="10">
    <source>
        <dbReference type="Proteomes" id="UP000740883"/>
    </source>
</evidence>
<organism evidence="9 10">
    <name type="scientific">Nosema granulosis</name>
    <dbReference type="NCBI Taxonomy" id="83296"/>
    <lineage>
        <taxon>Eukaryota</taxon>
        <taxon>Fungi</taxon>
        <taxon>Fungi incertae sedis</taxon>
        <taxon>Microsporidia</taxon>
        <taxon>Nosematidae</taxon>
        <taxon>Nosema</taxon>
    </lineage>
</organism>
<dbReference type="InterPro" id="IPR041588">
    <property type="entry name" value="Integrase_H2C2"/>
</dbReference>
<dbReference type="GO" id="GO:0003964">
    <property type="term" value="F:RNA-directed DNA polymerase activity"/>
    <property type="evidence" value="ECO:0007669"/>
    <property type="project" value="UniProtKB-KW"/>
</dbReference>
<keyword evidence="3" id="KW-0540">Nuclease</keyword>
<evidence type="ECO:0000256" key="3">
    <source>
        <dbReference type="ARBA" id="ARBA00022722"/>
    </source>
</evidence>
<evidence type="ECO:0000256" key="2">
    <source>
        <dbReference type="ARBA" id="ARBA00022695"/>
    </source>
</evidence>
<reference evidence="9 10" key="1">
    <citation type="journal article" date="2020" name="Genome Biol. Evol.">
        <title>Comparative genomics of strictly vertically transmitted, feminizing microsporidia endosymbionts of amphipod crustaceans.</title>
        <authorList>
            <person name="Cormier A."/>
            <person name="Chebbi M.A."/>
            <person name="Giraud I."/>
            <person name="Wattier R."/>
            <person name="Teixeira M."/>
            <person name="Gilbert C."/>
            <person name="Rigaud T."/>
            <person name="Cordaux R."/>
        </authorList>
    </citation>
    <scope>NUCLEOTIDE SEQUENCE [LARGE SCALE GENOMIC DNA]</scope>
    <source>
        <strain evidence="9 10">Ou3-Ou53</strain>
    </source>
</reference>
<dbReference type="AlphaFoldDB" id="A0A9P6KXQ5"/>
<dbReference type="InterPro" id="IPR041373">
    <property type="entry name" value="RT_RNaseH"/>
</dbReference>
<evidence type="ECO:0000259" key="8">
    <source>
        <dbReference type="Pfam" id="PF17921"/>
    </source>
</evidence>
<comment type="caution">
    <text evidence="9">The sequence shown here is derived from an EMBL/GenBank/DDBJ whole genome shotgun (WGS) entry which is preliminary data.</text>
</comment>
<dbReference type="PANTHER" id="PTHR37984">
    <property type="entry name" value="PROTEIN CBG26694"/>
    <property type="match status" value="1"/>
</dbReference>
<feature type="domain" description="Integrase zinc-binding" evidence="8">
    <location>
        <begin position="77"/>
        <end position="128"/>
    </location>
</feature>
<evidence type="ECO:0000256" key="5">
    <source>
        <dbReference type="ARBA" id="ARBA00022801"/>
    </source>
</evidence>
<evidence type="ECO:0000256" key="4">
    <source>
        <dbReference type="ARBA" id="ARBA00022759"/>
    </source>
</evidence>
<sequence>HYLLGKEFTLKTDHKSLTYLWETKNPTSRLLRWAMKLQEFKFKIEYIKGEDNASDGFSRISAIRRQNPCNRAELTEEETGNILQEYHMKLGHGTPSNMKAAISARYRWKSMYTDIDKFYEDCLICKKAGRQTINTKNKVIETSRANELWEIDLMGRLSDRGKNVFVVVCIDHFTK</sequence>
<keyword evidence="1" id="KW-0808">Transferase</keyword>
<gene>
    <name evidence="9" type="primary">POL_7</name>
    <name evidence="9" type="ORF">NGRA_2426</name>
</gene>
<dbReference type="InterPro" id="IPR050951">
    <property type="entry name" value="Retrovirus_Pol_polyprotein"/>
</dbReference>
<dbReference type="Pfam" id="PF17921">
    <property type="entry name" value="Integrase_H2C2"/>
    <property type="match status" value="1"/>
</dbReference>
<name>A0A9P6KXQ5_9MICR</name>
<feature type="non-terminal residue" evidence="9">
    <location>
        <position position="1"/>
    </location>
</feature>
<accession>A0A9P6KXQ5</accession>
<keyword evidence="4" id="KW-0255">Endonuclease</keyword>
<proteinExistence type="predicted"/>
<dbReference type="OrthoDB" id="2194247at2759"/>
<keyword evidence="10" id="KW-1185">Reference proteome</keyword>
<evidence type="ECO:0000313" key="9">
    <source>
        <dbReference type="EMBL" id="KAF9761730.1"/>
    </source>
</evidence>
<evidence type="ECO:0000256" key="1">
    <source>
        <dbReference type="ARBA" id="ARBA00022679"/>
    </source>
</evidence>
<keyword evidence="6" id="KW-0695">RNA-directed DNA polymerase</keyword>
<dbReference type="GO" id="GO:0004519">
    <property type="term" value="F:endonuclease activity"/>
    <property type="evidence" value="ECO:0007669"/>
    <property type="project" value="UniProtKB-KW"/>
</dbReference>
<dbReference type="PANTHER" id="PTHR37984:SF5">
    <property type="entry name" value="PROTEIN NYNRIN-LIKE"/>
    <property type="match status" value="1"/>
</dbReference>
<feature type="domain" description="Reverse transcriptase RNase H-like" evidence="7">
    <location>
        <begin position="1"/>
        <end position="40"/>
    </location>
</feature>
<dbReference type="Proteomes" id="UP000740883">
    <property type="component" value="Unassembled WGS sequence"/>
</dbReference>
<evidence type="ECO:0000259" key="7">
    <source>
        <dbReference type="Pfam" id="PF17917"/>
    </source>
</evidence>
<dbReference type="EMBL" id="SBJO01000265">
    <property type="protein sequence ID" value="KAF9761730.1"/>
    <property type="molecule type" value="Genomic_DNA"/>
</dbReference>
<keyword evidence="5" id="KW-0378">Hydrolase</keyword>
<evidence type="ECO:0000256" key="6">
    <source>
        <dbReference type="ARBA" id="ARBA00022918"/>
    </source>
</evidence>
<dbReference type="GO" id="GO:0016787">
    <property type="term" value="F:hydrolase activity"/>
    <property type="evidence" value="ECO:0007669"/>
    <property type="project" value="UniProtKB-KW"/>
</dbReference>
<protein>
    <submittedName>
        <fullName evidence="9">Retrovirus-related Pol polyprotein from transposon</fullName>
    </submittedName>
</protein>
<keyword evidence="2" id="KW-0548">Nucleotidyltransferase</keyword>
<dbReference type="SUPFAM" id="SSF56672">
    <property type="entry name" value="DNA/RNA polymerases"/>
    <property type="match status" value="1"/>
</dbReference>
<dbReference type="Pfam" id="PF17917">
    <property type="entry name" value="RT_RNaseH"/>
    <property type="match status" value="1"/>
</dbReference>
<dbReference type="Gene3D" id="1.10.340.70">
    <property type="match status" value="1"/>
</dbReference>
<dbReference type="InterPro" id="IPR043502">
    <property type="entry name" value="DNA/RNA_pol_sf"/>
</dbReference>